<comment type="subcellular location">
    <subcellularLocation>
        <location evidence="1">Cell membrane</location>
        <topology evidence="1">Multi-pass membrane protein</topology>
    </subcellularLocation>
</comment>
<evidence type="ECO:0000256" key="5">
    <source>
        <dbReference type="ARBA" id="ARBA00022989"/>
    </source>
</evidence>
<evidence type="ECO:0000256" key="3">
    <source>
        <dbReference type="ARBA" id="ARBA00022475"/>
    </source>
</evidence>
<keyword evidence="11" id="KW-1185">Reference proteome</keyword>
<dbReference type="Pfam" id="PF06750">
    <property type="entry name" value="A24_N_bact"/>
    <property type="match status" value="1"/>
</dbReference>
<feature type="transmembrane region" description="Helical" evidence="7">
    <location>
        <begin position="100"/>
        <end position="119"/>
    </location>
</feature>
<evidence type="ECO:0000259" key="8">
    <source>
        <dbReference type="Pfam" id="PF01478"/>
    </source>
</evidence>
<feature type="transmembrane region" description="Helical" evidence="7">
    <location>
        <begin position="229"/>
        <end position="247"/>
    </location>
</feature>
<dbReference type="InterPro" id="IPR000045">
    <property type="entry name" value="Prepilin_IV_endopep_pep"/>
</dbReference>
<evidence type="ECO:0000313" key="10">
    <source>
        <dbReference type="EMBL" id="MBC6004760.1"/>
    </source>
</evidence>
<keyword evidence="5 7" id="KW-1133">Transmembrane helix</keyword>
<feature type="transmembrane region" description="Helical" evidence="7">
    <location>
        <begin position="76"/>
        <end position="94"/>
    </location>
</feature>
<gene>
    <name evidence="10" type="ORF">H8891_13270</name>
</gene>
<evidence type="ECO:0000256" key="2">
    <source>
        <dbReference type="ARBA" id="ARBA00005801"/>
    </source>
</evidence>
<dbReference type="Proteomes" id="UP000611796">
    <property type="component" value="Unassembled WGS sequence"/>
</dbReference>
<keyword evidence="3" id="KW-1003">Cell membrane</keyword>
<feature type="transmembrane region" description="Helical" evidence="7">
    <location>
        <begin position="6"/>
        <end position="25"/>
    </location>
</feature>
<dbReference type="Pfam" id="PF01478">
    <property type="entry name" value="Peptidase_A24"/>
    <property type="match status" value="1"/>
</dbReference>
<dbReference type="Gene3D" id="1.20.120.1220">
    <property type="match status" value="1"/>
</dbReference>
<evidence type="ECO:0000256" key="7">
    <source>
        <dbReference type="SAM" id="Phobius"/>
    </source>
</evidence>
<feature type="domain" description="Prepilin peptidase A24 N-terminal" evidence="9">
    <location>
        <begin position="11"/>
        <end position="94"/>
    </location>
</feature>
<protein>
    <submittedName>
        <fullName evidence="10">Prepilin peptidase</fullName>
    </submittedName>
</protein>
<keyword evidence="4 7" id="KW-0812">Transmembrane</keyword>
<dbReference type="InterPro" id="IPR050882">
    <property type="entry name" value="Prepilin_peptidase/N-MTase"/>
</dbReference>
<evidence type="ECO:0000313" key="11">
    <source>
        <dbReference type="Proteomes" id="UP000611796"/>
    </source>
</evidence>
<evidence type="ECO:0000256" key="4">
    <source>
        <dbReference type="ARBA" id="ARBA00022692"/>
    </source>
</evidence>
<evidence type="ECO:0000259" key="9">
    <source>
        <dbReference type="Pfam" id="PF06750"/>
    </source>
</evidence>
<evidence type="ECO:0000256" key="6">
    <source>
        <dbReference type="ARBA" id="ARBA00023136"/>
    </source>
</evidence>
<comment type="caution">
    <text evidence="10">The sequence shown here is derived from an EMBL/GenBank/DDBJ whole genome shotgun (WGS) entry which is preliminary data.</text>
</comment>
<dbReference type="PANTHER" id="PTHR30487:SF0">
    <property type="entry name" value="PREPILIN LEADER PEPTIDASE_N-METHYLTRANSFERASE-RELATED"/>
    <property type="match status" value="1"/>
</dbReference>
<feature type="domain" description="Prepilin type IV endopeptidase peptidase" evidence="8">
    <location>
        <begin position="104"/>
        <end position="213"/>
    </location>
</feature>
<feature type="transmembrane region" description="Helical" evidence="7">
    <location>
        <begin position="154"/>
        <end position="172"/>
    </location>
</feature>
<evidence type="ECO:0000256" key="1">
    <source>
        <dbReference type="ARBA" id="ARBA00004651"/>
    </source>
</evidence>
<dbReference type="EMBL" id="JACRWD010000008">
    <property type="protein sequence ID" value="MBC6004760.1"/>
    <property type="molecule type" value="Genomic_DNA"/>
</dbReference>
<organism evidence="10 11">
    <name type="scientific">Paeniclostridium hominis</name>
    <dbReference type="NCBI Taxonomy" id="2764329"/>
    <lineage>
        <taxon>Bacteria</taxon>
        <taxon>Bacillati</taxon>
        <taxon>Bacillota</taxon>
        <taxon>Clostridia</taxon>
        <taxon>Peptostreptococcales</taxon>
        <taxon>Peptostreptococcaceae</taxon>
        <taxon>Paeniclostridium</taxon>
    </lineage>
</organism>
<sequence>MDMYFTVLVFIMGVIFGSFYNVCIYRIPNKQSIVNPPSHCYRCNTRLKPIDLVPILGWGFLKGKCRYCKEKISPRYTIVEIITGILFTLIYITFEYKFITIYYMFLTSLLIIITFIDLDCYIIPDILVLIGSITALLVNFLGYGIPFIDAIKGSIFTGGGLLVLTLIIEYILKKEVIGGEGIKLFVMIGLFLGTKLSLLTLLLSIYIGGAYGIIFIVYNKIKNKRFNSMIPFGPFISLATVISMLYGNQIIDFYIKTFL</sequence>
<feature type="transmembrane region" description="Helical" evidence="7">
    <location>
        <begin position="126"/>
        <end position="148"/>
    </location>
</feature>
<dbReference type="InterPro" id="IPR010627">
    <property type="entry name" value="Prepilin_pept_A24_N"/>
</dbReference>
<dbReference type="PANTHER" id="PTHR30487">
    <property type="entry name" value="TYPE 4 PREPILIN-LIKE PROTEINS LEADER PEPTIDE-PROCESSING ENZYME"/>
    <property type="match status" value="1"/>
</dbReference>
<reference evidence="10 11" key="1">
    <citation type="submission" date="2020-08" db="EMBL/GenBank/DDBJ databases">
        <authorList>
            <person name="Liu C."/>
            <person name="Sun Q."/>
        </authorList>
    </citation>
    <scope>NUCLEOTIDE SEQUENCE [LARGE SCALE GENOMIC DNA]</scope>
    <source>
        <strain evidence="10 11">NSJ-45</strain>
    </source>
</reference>
<comment type="similarity">
    <text evidence="2">Belongs to the peptidase A24 family.</text>
</comment>
<feature type="transmembrane region" description="Helical" evidence="7">
    <location>
        <begin position="184"/>
        <end position="217"/>
    </location>
</feature>
<accession>A0ABR7K784</accession>
<name>A0ABR7K784_9FIRM</name>
<proteinExistence type="inferred from homology"/>
<keyword evidence="6 7" id="KW-0472">Membrane</keyword>
<dbReference type="RefSeq" id="WP_187006800.1">
    <property type="nucleotide sequence ID" value="NZ_JACRWD010000008.1"/>
</dbReference>